<proteinExistence type="predicted"/>
<organism evidence="1 2">
    <name type="scientific">Cystobacter fuscus (strain ATCC 25194 / DSM 2262 / NBRC 100088 / M29)</name>
    <dbReference type="NCBI Taxonomy" id="1242864"/>
    <lineage>
        <taxon>Bacteria</taxon>
        <taxon>Pseudomonadati</taxon>
        <taxon>Myxococcota</taxon>
        <taxon>Myxococcia</taxon>
        <taxon>Myxococcales</taxon>
        <taxon>Cystobacterineae</taxon>
        <taxon>Archangiaceae</taxon>
        <taxon>Cystobacter</taxon>
    </lineage>
</organism>
<protein>
    <submittedName>
        <fullName evidence="1">Uncharacterized protein</fullName>
    </submittedName>
</protein>
<keyword evidence="2" id="KW-1185">Reference proteome</keyword>
<dbReference type="OrthoDB" id="1404170at2"/>
<dbReference type="RefSeq" id="WP_002631511.1">
    <property type="nucleotide sequence ID" value="NZ_ANAH02000064.1"/>
</dbReference>
<dbReference type="AlphaFoldDB" id="S9QL72"/>
<gene>
    <name evidence="1" type="ORF">D187_006977</name>
</gene>
<reference evidence="1" key="1">
    <citation type="submission" date="2013-05" db="EMBL/GenBank/DDBJ databases">
        <title>Genome assembly of Cystobacter fuscus DSM 2262.</title>
        <authorList>
            <person name="Sharma G."/>
            <person name="Khatri I."/>
            <person name="Kaur C."/>
            <person name="Mayilraj S."/>
            <person name="Subramanian S."/>
        </authorList>
    </citation>
    <scope>NUCLEOTIDE SEQUENCE [LARGE SCALE GENOMIC DNA]</scope>
    <source>
        <strain evidence="1">DSM 2262</strain>
    </source>
</reference>
<dbReference type="Proteomes" id="UP000011682">
    <property type="component" value="Unassembled WGS sequence"/>
</dbReference>
<evidence type="ECO:0000313" key="1">
    <source>
        <dbReference type="EMBL" id="EPX57223.1"/>
    </source>
</evidence>
<sequence>MYRHLLIGVTIHAALALTGCGPTDEEGSTEGSTEGLAVQEEELISCDGPQGDAYGNGPDGPAVVREIRKWFGDGARGDTALRIARCESGYWANCCASGGGTRAHYQQSSEYKGLFQMGAAEREKYGFTWCAPAQVKAAFHMWQDRGFSPWSACL</sequence>
<evidence type="ECO:0000313" key="2">
    <source>
        <dbReference type="Proteomes" id="UP000011682"/>
    </source>
</evidence>
<comment type="caution">
    <text evidence="1">The sequence shown here is derived from an EMBL/GenBank/DDBJ whole genome shotgun (WGS) entry which is preliminary data.</text>
</comment>
<accession>S9QL72</accession>
<dbReference type="EMBL" id="ANAH02000064">
    <property type="protein sequence ID" value="EPX57223.1"/>
    <property type="molecule type" value="Genomic_DNA"/>
</dbReference>
<name>S9QL72_CYSF2</name>
<dbReference type="PROSITE" id="PS51257">
    <property type="entry name" value="PROKAR_LIPOPROTEIN"/>
    <property type="match status" value="1"/>
</dbReference>